<proteinExistence type="inferred from homology"/>
<dbReference type="Pfam" id="PF06723">
    <property type="entry name" value="MreB_Mbl"/>
    <property type="match status" value="1"/>
</dbReference>
<protein>
    <recommendedName>
        <fullName evidence="6 7">Cell shape-determining protein MreB</fullName>
    </recommendedName>
</protein>
<dbReference type="EMBL" id="QJKI01000005">
    <property type="protein sequence ID" value="PXX79967.1"/>
    <property type="molecule type" value="Genomic_DNA"/>
</dbReference>
<dbReference type="GO" id="GO:0005737">
    <property type="term" value="C:cytoplasm"/>
    <property type="evidence" value="ECO:0007669"/>
    <property type="project" value="UniProtKB-SubCell"/>
</dbReference>
<keyword evidence="2 7" id="KW-0547">Nucleotide-binding</keyword>
<comment type="caution">
    <text evidence="8">The sequence shown here is derived from an EMBL/GenBank/DDBJ whole genome shotgun (WGS) entry which is preliminary data.</text>
</comment>
<dbReference type="PANTHER" id="PTHR42749">
    <property type="entry name" value="CELL SHAPE-DETERMINING PROTEIN MREB"/>
    <property type="match status" value="1"/>
</dbReference>
<feature type="binding site" evidence="7">
    <location>
        <begin position="19"/>
        <end position="21"/>
    </location>
    <ligand>
        <name>ATP</name>
        <dbReference type="ChEBI" id="CHEBI:30616"/>
    </ligand>
</feature>
<dbReference type="NCBIfam" id="NF010539">
    <property type="entry name" value="PRK13927.1"/>
    <property type="match status" value="1"/>
</dbReference>
<feature type="binding site" evidence="7">
    <location>
        <begin position="168"/>
        <end position="170"/>
    </location>
    <ligand>
        <name>ATP</name>
        <dbReference type="ChEBI" id="CHEBI:30616"/>
    </ligand>
</feature>
<organism evidence="8 9">
    <name type="scientific">Rivihabitans pingtungensis</name>
    <dbReference type="NCBI Taxonomy" id="1054498"/>
    <lineage>
        <taxon>Bacteria</taxon>
        <taxon>Pseudomonadati</taxon>
        <taxon>Pseudomonadota</taxon>
        <taxon>Betaproteobacteria</taxon>
        <taxon>Neisseriales</taxon>
        <taxon>Aquaspirillaceae</taxon>
        <taxon>Rivihabitans</taxon>
    </lineage>
</organism>
<dbReference type="PRINTS" id="PR01652">
    <property type="entry name" value="SHAPEPROTEIN"/>
</dbReference>
<dbReference type="RefSeq" id="WP_110390247.1">
    <property type="nucleotide sequence ID" value="NZ_CALCOA010000011.1"/>
</dbReference>
<dbReference type="AlphaFoldDB" id="A0A318LE96"/>
<dbReference type="NCBIfam" id="TIGR00904">
    <property type="entry name" value="mreB"/>
    <property type="match status" value="1"/>
</dbReference>
<dbReference type="FunFam" id="3.30.420.40:FF:000016">
    <property type="entry name" value="Rod shape-determining protein mreB"/>
    <property type="match status" value="1"/>
</dbReference>
<accession>A0A318LE96</accession>
<dbReference type="GO" id="GO:0000902">
    <property type="term" value="P:cell morphogenesis"/>
    <property type="evidence" value="ECO:0007669"/>
    <property type="project" value="InterPro"/>
</dbReference>
<keyword evidence="4 7" id="KW-0133">Cell shape</keyword>
<comment type="function">
    <text evidence="7">Forms membrane-associated dynamic filaments that are essential for cell shape determination. Acts by regulating cell wall synthesis and cell elongation, and thus cell shape. A feedback loop between cell geometry and MreB localization may maintain elongated cell shape by targeting cell wall growth to regions of negative cell wall curvature.</text>
</comment>
<dbReference type="Proteomes" id="UP000247555">
    <property type="component" value="Unassembled WGS sequence"/>
</dbReference>
<reference evidence="8 9" key="1">
    <citation type="submission" date="2018-05" db="EMBL/GenBank/DDBJ databases">
        <title>Genomic Encyclopedia of Type Strains, Phase IV (KMG-IV): sequencing the most valuable type-strain genomes for metagenomic binning, comparative biology and taxonomic classification.</title>
        <authorList>
            <person name="Goeker M."/>
        </authorList>
    </citation>
    <scope>NUCLEOTIDE SEQUENCE [LARGE SCALE GENOMIC DNA]</scope>
    <source>
        <strain evidence="8 9">DSM 29661</strain>
    </source>
</reference>
<dbReference type="HAMAP" id="MF_02207">
    <property type="entry name" value="MreB"/>
    <property type="match status" value="1"/>
</dbReference>
<comment type="similarity">
    <text evidence="5 7">Belongs to the FtsA/MreB family.</text>
</comment>
<evidence type="ECO:0000256" key="5">
    <source>
        <dbReference type="ARBA" id="ARBA00023458"/>
    </source>
</evidence>
<dbReference type="InterPro" id="IPR056546">
    <property type="entry name" value="MreB_MamK-like"/>
</dbReference>
<keyword evidence="9" id="KW-1185">Reference proteome</keyword>
<evidence type="ECO:0000256" key="2">
    <source>
        <dbReference type="ARBA" id="ARBA00022741"/>
    </source>
</evidence>
<evidence type="ECO:0000313" key="8">
    <source>
        <dbReference type="EMBL" id="PXX79967.1"/>
    </source>
</evidence>
<keyword evidence="3 7" id="KW-0067">ATP-binding</keyword>
<evidence type="ECO:0000256" key="4">
    <source>
        <dbReference type="ARBA" id="ARBA00022960"/>
    </source>
</evidence>
<keyword evidence="1 7" id="KW-0963">Cytoplasm</keyword>
<evidence type="ECO:0000313" key="9">
    <source>
        <dbReference type="Proteomes" id="UP000247555"/>
    </source>
</evidence>
<evidence type="ECO:0000256" key="7">
    <source>
        <dbReference type="HAMAP-Rule" id="MF_02207"/>
    </source>
</evidence>
<sequence length="346" mass="36707">MFRSITGYFSHDLAIDLGTANTLIYVTGKGIVLDEPSVVSIMHEGASNKKSILAVGLEAKKMLGRTPGSIQAIRPMKDGVIADFTVTEQMLKQFIKKVSPSRVFSSSPRIVICVPCGSTQVERRAIKESALGAGARRVELIEEPMAAAIGAGLPVEEATGSMVVDIGGGTTEVGVISLGGIVYSNSVRVGGDKFDEAIINYIRRNYGMLIGETTAEEIKKTIGSAFPGAEVREMEVKGRNLAEGIPRAFTVSSNEILEALTEPLNQIVSAVKIALEQTPPELGADIAEKGMVLTGGGALLRDIDRLLQEETGLPVFVADDPLTCVVRGSGRALDKMDKVGTLFTND</sequence>
<dbReference type="InterPro" id="IPR004753">
    <property type="entry name" value="MreB"/>
</dbReference>
<dbReference type="GO" id="GO:0008360">
    <property type="term" value="P:regulation of cell shape"/>
    <property type="evidence" value="ECO:0007669"/>
    <property type="project" value="UniProtKB-UniRule"/>
</dbReference>
<dbReference type="CDD" id="cd10225">
    <property type="entry name" value="ASKHA_NBD_MreB-like"/>
    <property type="match status" value="1"/>
</dbReference>
<evidence type="ECO:0000256" key="6">
    <source>
        <dbReference type="ARBA" id="ARBA00067319"/>
    </source>
</evidence>
<dbReference type="InterPro" id="IPR043129">
    <property type="entry name" value="ATPase_NBD"/>
</dbReference>
<name>A0A318LE96_9NEIS</name>
<feature type="binding site" evidence="7">
    <location>
        <begin position="216"/>
        <end position="219"/>
    </location>
    <ligand>
        <name>ATP</name>
        <dbReference type="ChEBI" id="CHEBI:30616"/>
    </ligand>
</feature>
<dbReference type="Gene3D" id="3.30.420.40">
    <property type="match status" value="2"/>
</dbReference>
<comment type="subcellular location">
    <subcellularLocation>
        <location evidence="7">Cytoplasm</location>
    </subcellularLocation>
    <text evidence="7">Membrane-associated.</text>
</comment>
<dbReference type="SUPFAM" id="SSF53067">
    <property type="entry name" value="Actin-like ATPase domain"/>
    <property type="match status" value="2"/>
</dbReference>
<gene>
    <name evidence="7" type="primary">mreB</name>
    <name evidence="8" type="ORF">DFR34_105171</name>
</gene>
<dbReference type="PANTHER" id="PTHR42749:SF1">
    <property type="entry name" value="CELL SHAPE-DETERMINING PROTEIN MREB"/>
    <property type="match status" value="1"/>
</dbReference>
<dbReference type="OrthoDB" id="9768127at2"/>
<evidence type="ECO:0000256" key="3">
    <source>
        <dbReference type="ARBA" id="ARBA00022840"/>
    </source>
</evidence>
<feature type="binding site" evidence="7">
    <location>
        <begin position="296"/>
        <end position="299"/>
    </location>
    <ligand>
        <name>ATP</name>
        <dbReference type="ChEBI" id="CHEBI:30616"/>
    </ligand>
</feature>
<dbReference type="GO" id="GO:0005524">
    <property type="term" value="F:ATP binding"/>
    <property type="evidence" value="ECO:0007669"/>
    <property type="project" value="UniProtKB-KW"/>
</dbReference>
<evidence type="ECO:0000256" key="1">
    <source>
        <dbReference type="ARBA" id="ARBA00022490"/>
    </source>
</evidence>
<comment type="subunit">
    <text evidence="7">Forms polymers.</text>
</comment>